<dbReference type="AlphaFoldDB" id="Q22P50"/>
<evidence type="ECO:0000256" key="5">
    <source>
        <dbReference type="ARBA" id="ARBA00023136"/>
    </source>
</evidence>
<dbReference type="Pfam" id="PF07947">
    <property type="entry name" value="YhhN"/>
    <property type="match status" value="1"/>
</dbReference>
<comment type="subcellular location">
    <subcellularLocation>
        <location evidence="1">Membrane</location>
        <topology evidence="1">Multi-pass membrane protein</topology>
    </subcellularLocation>
</comment>
<evidence type="ECO:0000313" key="7">
    <source>
        <dbReference type="EMBL" id="EAR86961.1"/>
    </source>
</evidence>
<dbReference type="HOGENOM" id="CLU_079086_0_1_1"/>
<gene>
    <name evidence="7" type="ORF">TTHERM_00414410</name>
</gene>
<evidence type="ECO:0000313" key="8">
    <source>
        <dbReference type="Proteomes" id="UP000009168"/>
    </source>
</evidence>
<dbReference type="RefSeq" id="XP_001007206.1">
    <property type="nucleotide sequence ID" value="XM_001007206.3"/>
</dbReference>
<name>Q22P50_TETTS</name>
<feature type="transmembrane region" description="Helical" evidence="6">
    <location>
        <begin position="144"/>
        <end position="163"/>
    </location>
</feature>
<feature type="transmembrane region" description="Helical" evidence="6">
    <location>
        <begin position="36"/>
        <end position="57"/>
    </location>
</feature>
<evidence type="ECO:0000256" key="1">
    <source>
        <dbReference type="ARBA" id="ARBA00004141"/>
    </source>
</evidence>
<keyword evidence="4 6" id="KW-1133">Transmembrane helix</keyword>
<dbReference type="Proteomes" id="UP000009168">
    <property type="component" value="Unassembled WGS sequence"/>
</dbReference>
<proteinExistence type="inferred from homology"/>
<accession>Q22P50</accession>
<reference evidence="8" key="1">
    <citation type="journal article" date="2006" name="PLoS Biol.">
        <title>Macronuclear genome sequence of the ciliate Tetrahymena thermophila, a model eukaryote.</title>
        <authorList>
            <person name="Eisen J.A."/>
            <person name="Coyne R.S."/>
            <person name="Wu M."/>
            <person name="Wu D."/>
            <person name="Thiagarajan M."/>
            <person name="Wortman J.R."/>
            <person name="Badger J.H."/>
            <person name="Ren Q."/>
            <person name="Amedeo P."/>
            <person name="Jones K.M."/>
            <person name="Tallon L.J."/>
            <person name="Delcher A.L."/>
            <person name="Salzberg S.L."/>
            <person name="Silva J.C."/>
            <person name="Haas B.J."/>
            <person name="Majoros W.H."/>
            <person name="Farzad M."/>
            <person name="Carlton J.M."/>
            <person name="Smith R.K. Jr."/>
            <person name="Garg J."/>
            <person name="Pearlman R.E."/>
            <person name="Karrer K.M."/>
            <person name="Sun L."/>
            <person name="Manning G."/>
            <person name="Elde N.C."/>
            <person name="Turkewitz A.P."/>
            <person name="Asai D.J."/>
            <person name="Wilkes D.E."/>
            <person name="Wang Y."/>
            <person name="Cai H."/>
            <person name="Collins K."/>
            <person name="Stewart B.A."/>
            <person name="Lee S.R."/>
            <person name="Wilamowska K."/>
            <person name="Weinberg Z."/>
            <person name="Ruzzo W.L."/>
            <person name="Wloga D."/>
            <person name="Gaertig J."/>
            <person name="Frankel J."/>
            <person name="Tsao C.-C."/>
            <person name="Gorovsky M.A."/>
            <person name="Keeling P.J."/>
            <person name="Waller R.F."/>
            <person name="Patron N.J."/>
            <person name="Cherry J.M."/>
            <person name="Stover N.A."/>
            <person name="Krieger C.J."/>
            <person name="del Toro C."/>
            <person name="Ryder H.F."/>
            <person name="Williamson S.C."/>
            <person name="Barbeau R.A."/>
            <person name="Hamilton E.P."/>
            <person name="Orias E."/>
        </authorList>
    </citation>
    <scope>NUCLEOTIDE SEQUENCE [LARGE SCALE GENOMIC DNA]</scope>
    <source>
        <strain evidence="8">SB210</strain>
    </source>
</reference>
<dbReference type="OMA" id="FLTCHIC"/>
<protein>
    <submittedName>
        <fullName evidence="7">YhhN family protein</fullName>
    </submittedName>
</protein>
<keyword evidence="3 6" id="KW-0812">Transmembrane</keyword>
<dbReference type="PANTHER" id="PTHR31885:SF6">
    <property type="entry name" value="GH04784P"/>
    <property type="match status" value="1"/>
</dbReference>
<dbReference type="PANTHER" id="PTHR31885">
    <property type="entry name" value="GH04784P"/>
    <property type="match status" value="1"/>
</dbReference>
<comment type="similarity">
    <text evidence="2">Belongs to the TMEM86 family.</text>
</comment>
<dbReference type="InParanoid" id="Q22P50"/>
<feature type="transmembrane region" description="Helical" evidence="6">
    <location>
        <begin position="175"/>
        <end position="192"/>
    </location>
</feature>
<dbReference type="EMBL" id="GG662856">
    <property type="protein sequence ID" value="EAR86961.1"/>
    <property type="molecule type" value="Genomic_DNA"/>
</dbReference>
<evidence type="ECO:0000256" key="2">
    <source>
        <dbReference type="ARBA" id="ARBA00007375"/>
    </source>
</evidence>
<dbReference type="KEGG" id="tet:TTHERM_00414410"/>
<sequence>MSKGQVKESLIKKNQNPAPSIQNKQSTSNRGSTAKVFAHSLIIIFMLLQWAGILLHLPKEYNYITKPSVVLIMFIYTLFQPHYGAKAFKQFMAIGFIFSALGDIFLMFDGQQFFFYGLGSFATAHIAFLVGFLENSSFDTNQFVNFSVPIAVLLFGYGYYMFIFLTSQTGFPEKLKTPVLVYVILISVMCFASSMRDKTSPKSYYLAFIGAIFFVCSDSILSLNMFIPGFKSTIMQFAVMFTYYIAEYLIFVASLTHYSYFKNREHEKKD</sequence>
<keyword evidence="8" id="KW-1185">Reference proteome</keyword>
<evidence type="ECO:0000256" key="3">
    <source>
        <dbReference type="ARBA" id="ARBA00022692"/>
    </source>
</evidence>
<dbReference type="InterPro" id="IPR012506">
    <property type="entry name" value="TMEM86B-like"/>
</dbReference>
<feature type="transmembrane region" description="Helical" evidence="6">
    <location>
        <begin position="233"/>
        <end position="261"/>
    </location>
</feature>
<feature type="transmembrane region" description="Helical" evidence="6">
    <location>
        <begin position="204"/>
        <end position="227"/>
    </location>
</feature>
<dbReference type="OrthoDB" id="2133758at2759"/>
<feature type="transmembrane region" description="Helical" evidence="6">
    <location>
        <begin position="114"/>
        <end position="132"/>
    </location>
</feature>
<feature type="transmembrane region" description="Helical" evidence="6">
    <location>
        <begin position="91"/>
        <end position="108"/>
    </location>
</feature>
<keyword evidence="5 6" id="KW-0472">Membrane</keyword>
<evidence type="ECO:0000256" key="4">
    <source>
        <dbReference type="ARBA" id="ARBA00022989"/>
    </source>
</evidence>
<dbReference type="GO" id="GO:0016787">
    <property type="term" value="F:hydrolase activity"/>
    <property type="evidence" value="ECO:0007669"/>
    <property type="project" value="TreeGrafter"/>
</dbReference>
<dbReference type="GeneID" id="7834993"/>
<organism evidence="7 8">
    <name type="scientific">Tetrahymena thermophila (strain SB210)</name>
    <dbReference type="NCBI Taxonomy" id="312017"/>
    <lineage>
        <taxon>Eukaryota</taxon>
        <taxon>Sar</taxon>
        <taxon>Alveolata</taxon>
        <taxon>Ciliophora</taxon>
        <taxon>Intramacronucleata</taxon>
        <taxon>Oligohymenophorea</taxon>
        <taxon>Hymenostomatida</taxon>
        <taxon>Tetrahymenina</taxon>
        <taxon>Tetrahymenidae</taxon>
        <taxon>Tetrahymena</taxon>
    </lineage>
</organism>
<evidence type="ECO:0000256" key="6">
    <source>
        <dbReference type="SAM" id="Phobius"/>
    </source>
</evidence>
<dbReference type="GO" id="GO:0016020">
    <property type="term" value="C:membrane"/>
    <property type="evidence" value="ECO:0007669"/>
    <property type="project" value="UniProtKB-SubCell"/>
</dbReference>